<gene>
    <name evidence="3" type="ORF">BTO11_07545</name>
</gene>
<evidence type="ECO:0000256" key="1">
    <source>
        <dbReference type="SAM" id="MobiDB-lite"/>
    </source>
</evidence>
<accession>A0A2S7UU69</accession>
<evidence type="ECO:0000313" key="4">
    <source>
        <dbReference type="Proteomes" id="UP000239007"/>
    </source>
</evidence>
<feature type="compositionally biased region" description="Low complexity" evidence="1">
    <location>
        <begin position="49"/>
        <end position="60"/>
    </location>
</feature>
<sequence>MKSIKSNFKESFLFKSAVTAFLFSILLGCTSNSDESAEETVATTPEVVVAPLAEPEAAPVEVEEPEPTPEPEPKPAPQPIPAPIVVKQEVAAPAADKLKTVKKKVVVEAEVEDDFQDVRLDLPEPQELGLEDPEEQEQVVEFDITSDDALVLNGDDDELNDASEPLVAEPVEMTDREKDIQLAARVDRALTRLANAKYTFNPKKELVVGDAFEVEAVMQLSSLINQDSGLLPDVESLVGQMKVDEFVHIELEASNSEALTIVAVSNPDQAISTSFTPKWRWSVLANQEGAHKIFLKVTPFINLENRDGSLVKNEGRKKTIIEDLNVVAKPFNFWDWITTTVGMISAIIAILVVGGLIVVVPNLVSKK</sequence>
<proteinExistence type="predicted"/>
<dbReference type="AlphaFoldDB" id="A0A2S7UU69"/>
<feature type="compositionally biased region" description="Pro residues" evidence="1">
    <location>
        <begin position="70"/>
        <end position="80"/>
    </location>
</feature>
<keyword evidence="2" id="KW-0812">Transmembrane</keyword>
<dbReference type="RefSeq" id="WP_105052018.1">
    <property type="nucleotide sequence ID" value="NZ_BMYG01000002.1"/>
</dbReference>
<dbReference type="Proteomes" id="UP000239007">
    <property type="component" value="Unassembled WGS sequence"/>
</dbReference>
<dbReference type="PROSITE" id="PS51257">
    <property type="entry name" value="PROKAR_LIPOPROTEIN"/>
    <property type="match status" value="1"/>
</dbReference>
<name>A0A2S7UU69_9GAMM</name>
<keyword evidence="4" id="KW-1185">Reference proteome</keyword>
<dbReference type="EMBL" id="MSCH01000003">
    <property type="protein sequence ID" value="PQJ53534.1"/>
    <property type="molecule type" value="Genomic_DNA"/>
</dbReference>
<reference evidence="3 4" key="1">
    <citation type="submission" date="2016-12" db="EMBL/GenBank/DDBJ databases">
        <title>Diversity of luminous bacteria.</title>
        <authorList>
            <person name="Yoshizawa S."/>
            <person name="Kogure K."/>
        </authorList>
    </citation>
    <scope>NUCLEOTIDE SEQUENCE [LARGE SCALE GENOMIC DNA]</scope>
    <source>
        <strain evidence="3 4">SA4-48</strain>
    </source>
</reference>
<comment type="caution">
    <text evidence="3">The sequence shown here is derived from an EMBL/GenBank/DDBJ whole genome shotgun (WGS) entry which is preliminary data.</text>
</comment>
<feature type="transmembrane region" description="Helical" evidence="2">
    <location>
        <begin position="341"/>
        <end position="364"/>
    </location>
</feature>
<keyword evidence="2" id="KW-0472">Membrane</keyword>
<protein>
    <submittedName>
        <fullName evidence="3">Uncharacterized protein</fullName>
    </submittedName>
</protein>
<evidence type="ECO:0000256" key="2">
    <source>
        <dbReference type="SAM" id="Phobius"/>
    </source>
</evidence>
<organism evidence="3 4">
    <name type="scientific">Psychrosphaera saromensis</name>
    <dbReference type="NCBI Taxonomy" id="716813"/>
    <lineage>
        <taxon>Bacteria</taxon>
        <taxon>Pseudomonadati</taxon>
        <taxon>Pseudomonadota</taxon>
        <taxon>Gammaproteobacteria</taxon>
        <taxon>Alteromonadales</taxon>
        <taxon>Pseudoalteromonadaceae</taxon>
        <taxon>Psychrosphaera</taxon>
    </lineage>
</organism>
<keyword evidence="2" id="KW-1133">Transmembrane helix</keyword>
<evidence type="ECO:0000313" key="3">
    <source>
        <dbReference type="EMBL" id="PQJ53534.1"/>
    </source>
</evidence>
<feature type="region of interest" description="Disordered" evidence="1">
    <location>
        <begin position="49"/>
        <end position="80"/>
    </location>
</feature>